<evidence type="ECO:0000256" key="3">
    <source>
        <dbReference type="ARBA" id="ARBA00023002"/>
    </source>
</evidence>
<evidence type="ECO:0000313" key="7">
    <source>
        <dbReference type="EMBL" id="OLF05451.1"/>
    </source>
</evidence>
<dbReference type="EMBL" id="MSIF01000028">
    <property type="protein sequence ID" value="OLF05451.1"/>
    <property type="molecule type" value="Genomic_DNA"/>
</dbReference>
<proteinExistence type="predicted"/>
<keyword evidence="5" id="KW-0411">Iron-sulfur</keyword>
<dbReference type="GO" id="GO:0051539">
    <property type="term" value="F:4 iron, 4 sulfur cluster binding"/>
    <property type="evidence" value="ECO:0007669"/>
    <property type="project" value="UniProtKB-KW"/>
</dbReference>
<keyword evidence="3" id="KW-0560">Oxidoreductase</keyword>
<dbReference type="Proteomes" id="UP000185696">
    <property type="component" value="Unassembled WGS sequence"/>
</dbReference>
<dbReference type="PROSITE" id="PS51318">
    <property type="entry name" value="TAT"/>
    <property type="match status" value="1"/>
</dbReference>
<reference evidence="7 8" key="1">
    <citation type="submission" date="2016-12" db="EMBL/GenBank/DDBJ databases">
        <title>The draft genome sequence of Actinophytocola xinjiangensis.</title>
        <authorList>
            <person name="Wang W."/>
            <person name="Yuan L."/>
        </authorList>
    </citation>
    <scope>NUCLEOTIDE SEQUENCE [LARGE SCALE GENOMIC DNA]</scope>
    <source>
        <strain evidence="7 8">CGMCC 4.4663</strain>
    </source>
</reference>
<dbReference type="AlphaFoldDB" id="A0A7Z0WEG8"/>
<dbReference type="PANTHER" id="PTHR43498">
    <property type="entry name" value="FERREDOXIN:COB-COM HETERODISULFIDE REDUCTASE SUBUNIT A"/>
    <property type="match status" value="1"/>
</dbReference>
<dbReference type="GO" id="GO:0046872">
    <property type="term" value="F:metal ion binding"/>
    <property type="evidence" value="ECO:0007669"/>
    <property type="project" value="UniProtKB-KW"/>
</dbReference>
<name>A0A7Z0WEG8_9PSEU</name>
<dbReference type="PANTHER" id="PTHR43498:SF1">
    <property type="entry name" value="COB--COM HETERODISULFIDE REDUCTASE IRON-SULFUR SUBUNIT A"/>
    <property type="match status" value="1"/>
</dbReference>
<dbReference type="Gene3D" id="2.60.120.200">
    <property type="match status" value="1"/>
</dbReference>
<dbReference type="GO" id="GO:0016491">
    <property type="term" value="F:oxidoreductase activity"/>
    <property type="evidence" value="ECO:0007669"/>
    <property type="project" value="UniProtKB-KW"/>
</dbReference>
<organism evidence="7 8">
    <name type="scientific">Actinophytocola xinjiangensis</name>
    <dbReference type="NCBI Taxonomy" id="485602"/>
    <lineage>
        <taxon>Bacteria</taxon>
        <taxon>Bacillati</taxon>
        <taxon>Actinomycetota</taxon>
        <taxon>Actinomycetes</taxon>
        <taxon>Pseudonocardiales</taxon>
        <taxon>Pseudonocardiaceae</taxon>
    </lineage>
</organism>
<dbReference type="Gene3D" id="3.50.50.60">
    <property type="entry name" value="FAD/NAD(P)-binding domain"/>
    <property type="match status" value="1"/>
</dbReference>
<evidence type="ECO:0000256" key="5">
    <source>
        <dbReference type="ARBA" id="ARBA00023014"/>
    </source>
</evidence>
<comment type="caution">
    <text evidence="7">The sequence shown here is derived from an EMBL/GenBank/DDBJ whole genome shotgun (WGS) entry which is preliminary data.</text>
</comment>
<evidence type="ECO:0000259" key="6">
    <source>
        <dbReference type="Pfam" id="PF10633"/>
    </source>
</evidence>
<sequence length="844" mass="89122">MVNEHQQSAEPTTPLTRRTVLGGAGAAALWLATGPTTATAEPGRPAGPRYWYPVRPDPGEVRTDVCVYGGTSAGVAAAVRAARAGRSVALVVFGRHLGGLTSSGLGATDTGKIDAIGGLAREFYRRVGAHYGRAESFAFEPHIAERVFDEWVVEAGVPVYREHRLAGVDLAGDRITALRTENRKVFRASVYIDASYEGDLMAAARVSHTVGRESNATYGETLNGVQFRTGHQFRQPIDPYVVPGDPASGLLPGIQSEPPGDPGEGDHRIQAFNFRLCLTKAADRLPFPRPTGYDPTRYELLRRYLDAGVWDAIRLNTPMPGGKTDLNNNGAVSSDNIGRNYAWPAGDHQTRQRIFDDHLRYQQGLMYFLANDPAVPAAVRAEVSAWGLPADEFGETGGWPHELYIREGRRMVADYVVTEHDCRWTTTAPDPVGLASYNMDSHNCARVVVDGLARNEGDVQVGPAGPYGISYRAIVPARGECANLVVPVALSASHIAFGSARMEPVFMLLGHAAAAAASLAVDGGTAVQDVPYPTLRRGLLADGMVLTWPPGQGPVTVESPASLPVGEPAEVTATVRNEEGAPVEEVSLDLAAPPDWPRTPDGPQTAPALAAGAAFTATWSLTARAPAELLAPATLTADAGYTVAGERVAYTVSRTVTVAEPLDPALATAASTEAHFGQRGADLAILAGGSDLWTGADEYGAILRPGAAGPDTVAEVTLVSQDATDPNARAGLVIRDDLRAPGSSTGYVALVAKPANGFLLLWDASGDGRLDSVARLELSPTPYPARLRLARSGTRFTGSVLLDGTWRQVGAVDLPAAATQDVGVLTCAHARVLGRALFRDLTVS</sequence>
<dbReference type="Pfam" id="PF10633">
    <property type="entry name" value="NPCBM_assoc"/>
    <property type="match status" value="1"/>
</dbReference>
<evidence type="ECO:0000313" key="8">
    <source>
        <dbReference type="Proteomes" id="UP000185696"/>
    </source>
</evidence>
<dbReference type="InterPro" id="IPR039650">
    <property type="entry name" value="HdrA-like"/>
</dbReference>
<dbReference type="InterPro" id="IPR013783">
    <property type="entry name" value="Ig-like_fold"/>
</dbReference>
<evidence type="ECO:0000256" key="1">
    <source>
        <dbReference type="ARBA" id="ARBA00022485"/>
    </source>
</evidence>
<evidence type="ECO:0000256" key="4">
    <source>
        <dbReference type="ARBA" id="ARBA00023004"/>
    </source>
</evidence>
<dbReference type="SUPFAM" id="SSF51905">
    <property type="entry name" value="FAD/NAD(P)-binding domain"/>
    <property type="match status" value="1"/>
</dbReference>
<keyword evidence="2" id="KW-0479">Metal-binding</keyword>
<keyword evidence="8" id="KW-1185">Reference proteome</keyword>
<dbReference type="Pfam" id="PF12831">
    <property type="entry name" value="FAD_oxidored"/>
    <property type="match status" value="1"/>
</dbReference>
<dbReference type="GO" id="GO:0005975">
    <property type="term" value="P:carbohydrate metabolic process"/>
    <property type="evidence" value="ECO:0007669"/>
    <property type="project" value="UniProtKB-ARBA"/>
</dbReference>
<gene>
    <name evidence="7" type="ORF">BLA60_35995</name>
</gene>
<dbReference type="InterPro" id="IPR036188">
    <property type="entry name" value="FAD/NAD-bd_sf"/>
</dbReference>
<keyword evidence="4" id="KW-0408">Iron</keyword>
<accession>A0A7Z0WEG8</accession>
<keyword evidence="1" id="KW-0004">4Fe-4S</keyword>
<evidence type="ECO:0000256" key="2">
    <source>
        <dbReference type="ARBA" id="ARBA00022723"/>
    </source>
</evidence>
<dbReference type="OrthoDB" id="287984at2"/>
<dbReference type="RefSeq" id="WP_075137544.1">
    <property type="nucleotide sequence ID" value="NZ_MSIF01000028.1"/>
</dbReference>
<protein>
    <recommendedName>
        <fullName evidence="6">Alpha-galactosidase NEW3 domain-containing protein</fullName>
    </recommendedName>
</protein>
<dbReference type="InterPro" id="IPR018905">
    <property type="entry name" value="A-galactase_NEW3"/>
</dbReference>
<feature type="domain" description="Alpha-galactosidase NEW3" evidence="6">
    <location>
        <begin position="566"/>
        <end position="628"/>
    </location>
</feature>
<dbReference type="Gene3D" id="2.60.40.10">
    <property type="entry name" value="Immunoglobulins"/>
    <property type="match status" value="1"/>
</dbReference>
<dbReference type="InterPro" id="IPR006311">
    <property type="entry name" value="TAT_signal"/>
</dbReference>